<accession>A0AAV2GPT0</accession>
<name>A0AAV2GPT0_9ROSI</name>
<feature type="region of interest" description="Disordered" evidence="1">
    <location>
        <begin position="1"/>
        <end position="93"/>
    </location>
</feature>
<gene>
    <name evidence="2" type="ORF">LTRI10_LOCUS50996</name>
</gene>
<evidence type="ECO:0000313" key="2">
    <source>
        <dbReference type="EMBL" id="CAL1411653.1"/>
    </source>
</evidence>
<evidence type="ECO:0000313" key="3">
    <source>
        <dbReference type="Proteomes" id="UP001497516"/>
    </source>
</evidence>
<feature type="compositionally biased region" description="Basic and acidic residues" evidence="1">
    <location>
        <begin position="83"/>
        <end position="93"/>
    </location>
</feature>
<feature type="compositionally biased region" description="Acidic residues" evidence="1">
    <location>
        <begin position="1"/>
        <end position="14"/>
    </location>
</feature>
<reference evidence="2 3" key="1">
    <citation type="submission" date="2024-04" db="EMBL/GenBank/DDBJ databases">
        <authorList>
            <person name="Fracassetti M."/>
        </authorList>
    </citation>
    <scope>NUCLEOTIDE SEQUENCE [LARGE SCALE GENOMIC DNA]</scope>
</reference>
<protein>
    <submittedName>
        <fullName evidence="2">Uncharacterized protein</fullName>
    </submittedName>
</protein>
<dbReference type="Proteomes" id="UP001497516">
    <property type="component" value="Chromosome 9"/>
</dbReference>
<dbReference type="EMBL" id="OZ034822">
    <property type="protein sequence ID" value="CAL1411653.1"/>
    <property type="molecule type" value="Genomic_DNA"/>
</dbReference>
<organism evidence="2 3">
    <name type="scientific">Linum trigynum</name>
    <dbReference type="NCBI Taxonomy" id="586398"/>
    <lineage>
        <taxon>Eukaryota</taxon>
        <taxon>Viridiplantae</taxon>
        <taxon>Streptophyta</taxon>
        <taxon>Embryophyta</taxon>
        <taxon>Tracheophyta</taxon>
        <taxon>Spermatophyta</taxon>
        <taxon>Magnoliopsida</taxon>
        <taxon>eudicotyledons</taxon>
        <taxon>Gunneridae</taxon>
        <taxon>Pentapetalae</taxon>
        <taxon>rosids</taxon>
        <taxon>fabids</taxon>
        <taxon>Malpighiales</taxon>
        <taxon>Linaceae</taxon>
        <taxon>Linum</taxon>
    </lineage>
</organism>
<evidence type="ECO:0000256" key="1">
    <source>
        <dbReference type="SAM" id="MobiDB-lite"/>
    </source>
</evidence>
<keyword evidence="3" id="KW-1185">Reference proteome</keyword>
<dbReference type="AlphaFoldDB" id="A0AAV2GPT0"/>
<sequence length="135" mass="14797">MEEESPESDVEELTANERKKESDDGLLTKPRVPPLARTQQWSGSVGRAGSWATGLDGSNLGSTYLGLGGPQLRGTEGPSVGRKQAERKSEDGPEFRLQWVEEYLRVEPSWASHGPVLGPPRYNFTSELLYGVGPR</sequence>
<proteinExistence type="predicted"/>